<reference evidence="2 5" key="2">
    <citation type="submission" date="2023-11" db="EMBL/GenBank/DDBJ databases">
        <title>MicrobeMod: A computational toolkit for identifying prokaryotic methylation and restriction-modification with nanopore sequencing.</title>
        <authorList>
            <person name="Crits-Christoph A."/>
            <person name="Kang S.C."/>
            <person name="Lee H."/>
            <person name="Ostrov N."/>
        </authorList>
    </citation>
    <scope>NUCLEOTIDE SEQUENCE [LARGE SCALE GENOMIC DNA]</scope>
    <source>
        <strain evidence="2 5">ATCC 29145</strain>
    </source>
</reference>
<evidence type="ECO:0000313" key="5">
    <source>
        <dbReference type="Proteomes" id="UP001277471"/>
    </source>
</evidence>
<evidence type="ECO:0000313" key="2">
    <source>
        <dbReference type="EMBL" id="MDX5951502.1"/>
    </source>
</evidence>
<keyword evidence="5" id="KW-1185">Reference proteome</keyword>
<dbReference type="RefSeq" id="WP_035683705.1">
    <property type="nucleotide sequence ID" value="NZ_CP012915.1"/>
</dbReference>
<dbReference type="Gene3D" id="1.10.101.10">
    <property type="entry name" value="PGBD-like superfamily/PGBD"/>
    <property type="match status" value="1"/>
</dbReference>
<dbReference type="Proteomes" id="UP000298774">
    <property type="component" value="Plasmid p1"/>
</dbReference>
<feature type="domain" description="Peptidoglycan binding-like" evidence="1">
    <location>
        <begin position="40"/>
        <end position="95"/>
    </location>
</feature>
<dbReference type="SUPFAM" id="SSF47090">
    <property type="entry name" value="PGBD-like"/>
    <property type="match status" value="1"/>
</dbReference>
<dbReference type="EMBL" id="JAWXYC010000003">
    <property type="protein sequence ID" value="MDX5951502.1"/>
    <property type="molecule type" value="Genomic_DNA"/>
</dbReference>
<sequence length="115" mass="12032">MPVLYEAHIAYGPNGRVTVPGLAERRWNPGDGVLGIGGDGLDVAAVQRALQRRGFSSIVEGGDFSRQTASAVEQVQAVHRLPVTGRVGTPTAIALRVAFQQAGSSTSDSAQRYGT</sequence>
<dbReference type="AlphaFoldDB" id="A0A0P0EG57"/>
<keyword evidence="3" id="KW-0614">Plasmid</keyword>
<reference evidence="3 4" key="1">
    <citation type="submission" date="2018-09" db="EMBL/GenBank/DDBJ databases">
        <title>Whole genome based analysis of evolution and adaptive divergence in Indian and Brazilian strains of Azospirillum brasilense.</title>
        <authorList>
            <person name="Singh C."/>
            <person name="Tripathi A.K."/>
        </authorList>
    </citation>
    <scope>NUCLEOTIDE SEQUENCE [LARGE SCALE GENOMIC DNA]</scope>
    <source>
        <strain evidence="3 4">MTCC4038</strain>
        <plasmid evidence="3 4">p1</plasmid>
    </source>
</reference>
<dbReference type="InterPro" id="IPR002477">
    <property type="entry name" value="Peptidoglycan-bd-like"/>
</dbReference>
<dbReference type="GeneID" id="56452916"/>
<evidence type="ECO:0000313" key="4">
    <source>
        <dbReference type="Proteomes" id="UP000298774"/>
    </source>
</evidence>
<gene>
    <name evidence="3" type="ORF">D3868_14240</name>
    <name evidence="2" type="ORF">SIM66_09890</name>
</gene>
<evidence type="ECO:0000313" key="3">
    <source>
        <dbReference type="EMBL" id="QCO10277.1"/>
    </source>
</evidence>
<organism evidence="3 4">
    <name type="scientific">Azospirillum brasilense</name>
    <dbReference type="NCBI Taxonomy" id="192"/>
    <lineage>
        <taxon>Bacteria</taxon>
        <taxon>Pseudomonadati</taxon>
        <taxon>Pseudomonadota</taxon>
        <taxon>Alphaproteobacteria</taxon>
        <taxon>Rhodospirillales</taxon>
        <taxon>Azospirillaceae</taxon>
        <taxon>Azospirillum</taxon>
    </lineage>
</organism>
<name>A0A0P0EG57_AZOBR</name>
<proteinExistence type="predicted"/>
<evidence type="ECO:0000259" key="1">
    <source>
        <dbReference type="Pfam" id="PF01471"/>
    </source>
</evidence>
<dbReference type="InterPro" id="IPR036366">
    <property type="entry name" value="PGBDSf"/>
</dbReference>
<dbReference type="KEGG" id="abf:AMK58_15270"/>
<dbReference type="Pfam" id="PF01471">
    <property type="entry name" value="PG_binding_1"/>
    <property type="match status" value="1"/>
</dbReference>
<dbReference type="InterPro" id="IPR036365">
    <property type="entry name" value="PGBD-like_sf"/>
</dbReference>
<protein>
    <submittedName>
        <fullName evidence="2">Peptidoglycan-binding domain-containing protein</fullName>
    </submittedName>
    <submittedName>
        <fullName evidence="3">Peptidoglycan-binding protein</fullName>
    </submittedName>
</protein>
<accession>A0A0P0EG57</accession>
<geneLocation type="plasmid" evidence="3 4">
    <name>p1</name>
</geneLocation>
<dbReference type="Proteomes" id="UP001277471">
    <property type="component" value="Unassembled WGS sequence"/>
</dbReference>
<dbReference type="EMBL" id="CP032340">
    <property type="protein sequence ID" value="QCO10277.1"/>
    <property type="molecule type" value="Genomic_DNA"/>
</dbReference>